<dbReference type="EMBL" id="JACEIK010000774">
    <property type="protein sequence ID" value="MCD7462053.1"/>
    <property type="molecule type" value="Genomic_DNA"/>
</dbReference>
<dbReference type="SMART" id="SM00184">
    <property type="entry name" value="RING"/>
    <property type="match status" value="1"/>
</dbReference>
<dbReference type="EC" id="2.3.2.27" evidence="2"/>
<dbReference type="PANTHER" id="PTHR15710">
    <property type="entry name" value="E3 UBIQUITIN-PROTEIN LIGASE PRAJA"/>
    <property type="match status" value="1"/>
</dbReference>
<protein>
    <recommendedName>
        <fullName evidence="2">RING-type E3 ubiquitin transferase</fullName>
        <ecNumber evidence="2">2.3.2.27</ecNumber>
    </recommendedName>
</protein>
<keyword evidence="9" id="KW-1185">Reference proteome</keyword>
<dbReference type="InterPro" id="IPR013083">
    <property type="entry name" value="Znf_RING/FYVE/PHD"/>
</dbReference>
<gene>
    <name evidence="8" type="ORF">HAX54_047664</name>
</gene>
<evidence type="ECO:0000313" key="9">
    <source>
        <dbReference type="Proteomes" id="UP000823775"/>
    </source>
</evidence>
<evidence type="ECO:0000256" key="4">
    <source>
        <dbReference type="ARBA" id="ARBA00022771"/>
    </source>
</evidence>
<dbReference type="PROSITE" id="PS50089">
    <property type="entry name" value="ZF_RING_2"/>
    <property type="match status" value="1"/>
</dbReference>
<evidence type="ECO:0000256" key="6">
    <source>
        <dbReference type="PROSITE-ProRule" id="PRU00175"/>
    </source>
</evidence>
<sequence length="187" mass="21526">MFPANFFWYKPPNDVESVLVDRTWEGSTKSSQIILHHSDVMLYQRLDCAISEVLSNWKDLFEDQHHSIIERTARQLQRIMTRNTLGVCVDVTLVINHVCDGGILIASDELSMDGMVPASKSSIEMLELMKVDERNIKDECMVCLDEIGKESEVLCLPCSHMFHGECILKWLEKSHYCPLCRFEMPTD</sequence>
<accession>A0ABS8ST18</accession>
<reference evidence="8 9" key="1">
    <citation type="journal article" date="2021" name="BMC Genomics">
        <title>Datura genome reveals duplications of psychoactive alkaloid biosynthetic genes and high mutation rate following tissue culture.</title>
        <authorList>
            <person name="Rajewski A."/>
            <person name="Carter-House D."/>
            <person name="Stajich J."/>
            <person name="Litt A."/>
        </authorList>
    </citation>
    <scope>NUCLEOTIDE SEQUENCE [LARGE SCALE GENOMIC DNA]</scope>
    <source>
        <strain evidence="8">AR-01</strain>
    </source>
</reference>
<dbReference type="CDD" id="cd16454">
    <property type="entry name" value="RING-H2_PA-TM-RING"/>
    <property type="match status" value="1"/>
</dbReference>
<comment type="catalytic activity">
    <reaction evidence="1">
        <text>S-ubiquitinyl-[E2 ubiquitin-conjugating enzyme]-L-cysteine + [acceptor protein]-L-lysine = [E2 ubiquitin-conjugating enzyme]-L-cysteine + N(6)-ubiquitinyl-[acceptor protein]-L-lysine.</text>
        <dbReference type="EC" id="2.3.2.27"/>
    </reaction>
</comment>
<dbReference type="SUPFAM" id="SSF57850">
    <property type="entry name" value="RING/U-box"/>
    <property type="match status" value="1"/>
</dbReference>
<dbReference type="InterPro" id="IPR001841">
    <property type="entry name" value="Znf_RING"/>
</dbReference>
<keyword evidence="5" id="KW-0862">Zinc</keyword>
<comment type="caution">
    <text evidence="8">The sequence shown here is derived from an EMBL/GenBank/DDBJ whole genome shotgun (WGS) entry which is preliminary data.</text>
</comment>
<keyword evidence="3" id="KW-0479">Metal-binding</keyword>
<evidence type="ECO:0000256" key="2">
    <source>
        <dbReference type="ARBA" id="ARBA00012483"/>
    </source>
</evidence>
<evidence type="ECO:0000256" key="3">
    <source>
        <dbReference type="ARBA" id="ARBA00022723"/>
    </source>
</evidence>
<evidence type="ECO:0000256" key="1">
    <source>
        <dbReference type="ARBA" id="ARBA00000900"/>
    </source>
</evidence>
<evidence type="ECO:0000259" key="7">
    <source>
        <dbReference type="PROSITE" id="PS50089"/>
    </source>
</evidence>
<organism evidence="8 9">
    <name type="scientific">Datura stramonium</name>
    <name type="common">Jimsonweed</name>
    <name type="synonym">Common thornapple</name>
    <dbReference type="NCBI Taxonomy" id="4076"/>
    <lineage>
        <taxon>Eukaryota</taxon>
        <taxon>Viridiplantae</taxon>
        <taxon>Streptophyta</taxon>
        <taxon>Embryophyta</taxon>
        <taxon>Tracheophyta</taxon>
        <taxon>Spermatophyta</taxon>
        <taxon>Magnoliopsida</taxon>
        <taxon>eudicotyledons</taxon>
        <taxon>Gunneridae</taxon>
        <taxon>Pentapetalae</taxon>
        <taxon>asterids</taxon>
        <taxon>lamiids</taxon>
        <taxon>Solanales</taxon>
        <taxon>Solanaceae</taxon>
        <taxon>Solanoideae</taxon>
        <taxon>Datureae</taxon>
        <taxon>Datura</taxon>
    </lineage>
</organism>
<dbReference type="Pfam" id="PF13639">
    <property type="entry name" value="zf-RING_2"/>
    <property type="match status" value="1"/>
</dbReference>
<proteinExistence type="predicted"/>
<evidence type="ECO:0000313" key="8">
    <source>
        <dbReference type="EMBL" id="MCD7462053.1"/>
    </source>
</evidence>
<dbReference type="Gene3D" id="3.30.40.10">
    <property type="entry name" value="Zinc/RING finger domain, C3HC4 (zinc finger)"/>
    <property type="match status" value="1"/>
</dbReference>
<dbReference type="Proteomes" id="UP000823775">
    <property type="component" value="Unassembled WGS sequence"/>
</dbReference>
<dbReference type="PANTHER" id="PTHR15710:SF141">
    <property type="entry name" value="RING-H2 FINGER PROTEIN ATL36"/>
    <property type="match status" value="1"/>
</dbReference>
<evidence type="ECO:0000256" key="5">
    <source>
        <dbReference type="ARBA" id="ARBA00022833"/>
    </source>
</evidence>
<feature type="domain" description="RING-type" evidence="7">
    <location>
        <begin position="140"/>
        <end position="181"/>
    </location>
</feature>
<keyword evidence="4 6" id="KW-0863">Zinc-finger</keyword>
<name>A0ABS8ST18_DATST</name>